<dbReference type="STRING" id="1318628.MARLIPOL_07304"/>
<dbReference type="PROSITE" id="PS51635">
    <property type="entry name" value="PNPLA"/>
    <property type="match status" value="1"/>
</dbReference>
<feature type="active site" description="Nucleophile" evidence="2">
    <location>
        <position position="52"/>
    </location>
</feature>
<dbReference type="PATRIC" id="fig|1318628.3.peg.1462"/>
<reference evidence="5 6" key="1">
    <citation type="journal article" date="2013" name="Genome Announc.">
        <title>Draft Genome Sequence of the Moderately Halophilic Bacterium Marinobacter lipolyticus Strain SM19.</title>
        <authorList>
            <person name="Papke R.T."/>
            <person name="de la Haba R.R."/>
            <person name="Infante-Dominguez C."/>
            <person name="Perez D."/>
            <person name="Sanchez-Porro C."/>
            <person name="Lapierre P."/>
            <person name="Ventosa A."/>
        </authorList>
    </citation>
    <scope>NUCLEOTIDE SEQUENCE [LARGE SCALE GENOMIC DNA]</scope>
    <source>
        <strain evidence="5 6">SM19</strain>
    </source>
</reference>
<evidence type="ECO:0000256" key="3">
    <source>
        <dbReference type="SAM" id="Phobius"/>
    </source>
</evidence>
<feature type="domain" description="PNPLA" evidence="4">
    <location>
        <begin position="14"/>
        <end position="220"/>
    </location>
</feature>
<dbReference type="OrthoDB" id="2339873at2"/>
<evidence type="ECO:0000313" key="5">
    <source>
        <dbReference type="EMBL" id="EON92540.1"/>
    </source>
</evidence>
<dbReference type="HOGENOM" id="CLU_055284_0_0_6"/>
<dbReference type="AlphaFoldDB" id="R8B1U1"/>
<dbReference type="EMBL" id="ASAD01000010">
    <property type="protein sequence ID" value="EON92540.1"/>
    <property type="molecule type" value="Genomic_DNA"/>
</dbReference>
<keyword evidence="3" id="KW-0472">Membrane</keyword>
<dbReference type="Gene3D" id="3.40.1090.10">
    <property type="entry name" value="Cytosolic phospholipase A2 catalytic domain"/>
    <property type="match status" value="2"/>
</dbReference>
<dbReference type="Proteomes" id="UP000016540">
    <property type="component" value="Unassembled WGS sequence"/>
</dbReference>
<keyword evidence="2" id="KW-0442">Lipid degradation</keyword>
<evidence type="ECO:0000256" key="1">
    <source>
        <dbReference type="ARBA" id="ARBA00023098"/>
    </source>
</evidence>
<name>R8B1U1_9GAMM</name>
<feature type="short sequence motif" description="GXSXG" evidence="2">
    <location>
        <begin position="50"/>
        <end position="54"/>
    </location>
</feature>
<keyword evidence="3" id="KW-0812">Transmembrane</keyword>
<dbReference type="SUPFAM" id="SSF52151">
    <property type="entry name" value="FabD/lysophospholipase-like"/>
    <property type="match status" value="1"/>
</dbReference>
<evidence type="ECO:0000259" key="4">
    <source>
        <dbReference type="PROSITE" id="PS51635"/>
    </source>
</evidence>
<keyword evidence="2" id="KW-0378">Hydrolase</keyword>
<feature type="transmembrane region" description="Helical" evidence="3">
    <location>
        <begin position="12"/>
        <end position="32"/>
    </location>
</feature>
<protein>
    <submittedName>
        <fullName evidence="5">Phospholipase glycoprotein</fullName>
    </submittedName>
</protein>
<dbReference type="RefSeq" id="WP_012137466.1">
    <property type="nucleotide sequence ID" value="NZ_KE007317.1"/>
</dbReference>
<keyword evidence="6" id="KW-1185">Reference proteome</keyword>
<dbReference type="InterPro" id="IPR002641">
    <property type="entry name" value="PNPLA_dom"/>
</dbReference>
<feature type="active site" description="Proton acceptor" evidence="2">
    <location>
        <position position="207"/>
    </location>
</feature>
<evidence type="ECO:0000313" key="6">
    <source>
        <dbReference type="Proteomes" id="UP000016540"/>
    </source>
</evidence>
<keyword evidence="1 2" id="KW-0443">Lipid metabolism</keyword>
<sequence>MTSNVSLSNKKVGLALGCGAVAGAAWSVPILAELQRQLAWDARSADVLIGTSVGAVLAALLSAGVSIDVMEGSLGSKSQSSGCDWNHDTSWGTWHPPLPKLQFSGLPLLRKGLRGEVPPLTAICGVLPQGQFDMTPFRQLINTHVPEGQWSPHDNCWIMAVDNDSGERVGFGRPDAPDASLVDAVCASYGVPAWCPPVAIGGRTYLDGGITSPVSADLLADSDLDVVVVVAPMSSRTIESNPSLFARIERVARRYMTRIVDREVELLQRAGKQVIRLEPSTEVLQAIGYNMMDPGRRHRVFQSATKVAPVTVQKALHEAGIVIDNNDTQI</sequence>
<dbReference type="Pfam" id="PF01734">
    <property type="entry name" value="Patatin"/>
    <property type="match status" value="1"/>
</dbReference>
<comment type="caution">
    <text evidence="2">Lacks conserved residue(s) required for the propagation of feature annotation.</text>
</comment>
<gene>
    <name evidence="5" type="ORF">MARLIPOL_07304</name>
</gene>
<comment type="caution">
    <text evidence="5">The sequence shown here is derived from an EMBL/GenBank/DDBJ whole genome shotgun (WGS) entry which is preliminary data.</text>
</comment>
<evidence type="ECO:0000256" key="2">
    <source>
        <dbReference type="PROSITE-ProRule" id="PRU01161"/>
    </source>
</evidence>
<dbReference type="GO" id="GO:0016787">
    <property type="term" value="F:hydrolase activity"/>
    <property type="evidence" value="ECO:0007669"/>
    <property type="project" value="UniProtKB-UniRule"/>
</dbReference>
<feature type="short sequence motif" description="DGA/G" evidence="2">
    <location>
        <begin position="207"/>
        <end position="209"/>
    </location>
</feature>
<keyword evidence="3" id="KW-1133">Transmembrane helix</keyword>
<dbReference type="InterPro" id="IPR016035">
    <property type="entry name" value="Acyl_Trfase/lysoPLipase"/>
</dbReference>
<accession>R8B1U1</accession>
<feature type="transmembrane region" description="Helical" evidence="3">
    <location>
        <begin position="47"/>
        <end position="67"/>
    </location>
</feature>
<organism evidence="5 6">
    <name type="scientific">Marinobacter lipolyticus SM19</name>
    <dbReference type="NCBI Taxonomy" id="1318628"/>
    <lineage>
        <taxon>Bacteria</taxon>
        <taxon>Pseudomonadati</taxon>
        <taxon>Pseudomonadota</taxon>
        <taxon>Gammaproteobacteria</taxon>
        <taxon>Pseudomonadales</taxon>
        <taxon>Marinobacteraceae</taxon>
        <taxon>Marinobacter</taxon>
    </lineage>
</organism>
<dbReference type="eggNOG" id="COG1752">
    <property type="taxonomic scope" value="Bacteria"/>
</dbReference>
<proteinExistence type="predicted"/>
<dbReference type="GO" id="GO:0016042">
    <property type="term" value="P:lipid catabolic process"/>
    <property type="evidence" value="ECO:0007669"/>
    <property type="project" value="UniProtKB-UniRule"/>
</dbReference>